<dbReference type="FunFam" id="3.40.50.450:FF:000018">
    <property type="entry name" value="Lysine decarboxylase-like protein"/>
    <property type="match status" value="1"/>
</dbReference>
<accession>A0A0B1PBD6</accession>
<comment type="caution">
    <text evidence="1">The sequence shown here is derived from an EMBL/GenBank/DDBJ whole genome shotgun (WGS) entry which is preliminary data.</text>
</comment>
<dbReference type="NCBIfam" id="TIGR00730">
    <property type="entry name" value="Rossman fold protein, TIGR00730 family"/>
    <property type="match status" value="1"/>
</dbReference>
<evidence type="ECO:0000313" key="2">
    <source>
        <dbReference type="Proteomes" id="UP000030854"/>
    </source>
</evidence>
<protein>
    <submittedName>
        <fullName evidence="1">Putative lysine decarboxylase-like protein</fullName>
    </submittedName>
</protein>
<organism evidence="1 2">
    <name type="scientific">Uncinula necator</name>
    <name type="common">Grape powdery mildew</name>
    <dbReference type="NCBI Taxonomy" id="52586"/>
    <lineage>
        <taxon>Eukaryota</taxon>
        <taxon>Fungi</taxon>
        <taxon>Dikarya</taxon>
        <taxon>Ascomycota</taxon>
        <taxon>Pezizomycotina</taxon>
        <taxon>Leotiomycetes</taxon>
        <taxon>Erysiphales</taxon>
        <taxon>Erysiphaceae</taxon>
        <taxon>Erysiphe</taxon>
    </lineage>
</organism>
<dbReference type="SUPFAM" id="SSF102405">
    <property type="entry name" value="MCP/YpsA-like"/>
    <property type="match status" value="1"/>
</dbReference>
<dbReference type="PANTHER" id="PTHR31223:SF70">
    <property type="entry name" value="LOG FAMILY PROTEIN YJL055W"/>
    <property type="match status" value="1"/>
</dbReference>
<dbReference type="PANTHER" id="PTHR31223">
    <property type="entry name" value="LOG FAMILY PROTEIN YJL055W"/>
    <property type="match status" value="1"/>
</dbReference>
<dbReference type="GO" id="GO:0016799">
    <property type="term" value="F:hydrolase activity, hydrolyzing N-glycosyl compounds"/>
    <property type="evidence" value="ECO:0007669"/>
    <property type="project" value="TreeGrafter"/>
</dbReference>
<gene>
    <name evidence="1" type="ORF">EV44_g1580</name>
</gene>
<sequence>MDEQRTSSIAPKNPKQVICVFCGSSQGKNSEFMESARELAHAFHQNNVSLIYGGGTCGLMGELAKVLTSLSGPDAVHGIIPAPFVRHENSDFETDISLLLPDKKIYGKTTVVKNMHERKQLMISEVLSGAPGSGFIALPGGYGTMEELMEMTTWNGLGIHDKGVVVFNIQGYWSNLLSWVENAVESGFISANTGAVIKEAKTADQCIQLLKTYKCEEGRLRLDWNDL</sequence>
<name>A0A0B1PBD6_UNCNE</name>
<dbReference type="AlphaFoldDB" id="A0A0B1PBD6"/>
<dbReference type="InterPro" id="IPR005269">
    <property type="entry name" value="LOG"/>
</dbReference>
<dbReference type="InterPro" id="IPR031100">
    <property type="entry name" value="LOG_fam"/>
</dbReference>
<evidence type="ECO:0000313" key="1">
    <source>
        <dbReference type="EMBL" id="KHJ33969.1"/>
    </source>
</evidence>
<dbReference type="Gene3D" id="3.40.50.450">
    <property type="match status" value="1"/>
</dbReference>
<dbReference type="GO" id="GO:0005829">
    <property type="term" value="C:cytosol"/>
    <property type="evidence" value="ECO:0007669"/>
    <property type="project" value="TreeGrafter"/>
</dbReference>
<dbReference type="STRING" id="52586.A0A0B1PBD6"/>
<dbReference type="EMBL" id="JNVN01001128">
    <property type="protein sequence ID" value="KHJ33969.1"/>
    <property type="molecule type" value="Genomic_DNA"/>
</dbReference>
<dbReference type="Pfam" id="PF03641">
    <property type="entry name" value="Lysine_decarbox"/>
    <property type="match status" value="1"/>
</dbReference>
<dbReference type="HOGENOM" id="CLU_058336_1_0_1"/>
<keyword evidence="2" id="KW-1185">Reference proteome</keyword>
<reference evidence="1 2" key="1">
    <citation type="journal article" date="2014" name="BMC Genomics">
        <title>Adaptive genomic structural variation in the grape powdery mildew pathogen, Erysiphe necator.</title>
        <authorList>
            <person name="Jones L."/>
            <person name="Riaz S."/>
            <person name="Morales-Cruz A."/>
            <person name="Amrine K.C."/>
            <person name="McGuire B."/>
            <person name="Gubler W.D."/>
            <person name="Walker M.A."/>
            <person name="Cantu D."/>
        </authorList>
    </citation>
    <scope>NUCLEOTIDE SEQUENCE [LARGE SCALE GENOMIC DNA]</scope>
    <source>
        <strain evidence="2">c</strain>
    </source>
</reference>
<proteinExistence type="predicted"/>
<dbReference type="Proteomes" id="UP000030854">
    <property type="component" value="Unassembled WGS sequence"/>
</dbReference>
<dbReference type="GO" id="GO:0009691">
    <property type="term" value="P:cytokinin biosynthetic process"/>
    <property type="evidence" value="ECO:0007669"/>
    <property type="project" value="InterPro"/>
</dbReference>
<dbReference type="OMA" id="MDELWEA"/>
<dbReference type="OrthoDB" id="414463at2759"/>